<feature type="transmembrane region" description="Helical" evidence="5">
    <location>
        <begin position="112"/>
        <end position="133"/>
    </location>
</feature>
<feature type="compositionally biased region" description="Low complexity" evidence="6">
    <location>
        <begin position="63"/>
        <end position="81"/>
    </location>
</feature>
<accession>A0A8R1Y910</accession>
<feature type="region of interest" description="Disordered" evidence="6">
    <location>
        <begin position="27"/>
        <end position="81"/>
    </location>
</feature>
<keyword evidence="3 5" id="KW-1133">Transmembrane helix</keyword>
<evidence type="ECO:0000256" key="1">
    <source>
        <dbReference type="ARBA" id="ARBA00004141"/>
    </source>
</evidence>
<dbReference type="GO" id="GO:0005262">
    <property type="term" value="F:calcium channel activity"/>
    <property type="evidence" value="ECO:0000318"/>
    <property type="project" value="GO_Central"/>
</dbReference>
<evidence type="ECO:0000256" key="6">
    <source>
        <dbReference type="SAM" id="MobiDB-lite"/>
    </source>
</evidence>
<proteinExistence type="inferred from homology"/>
<feature type="transmembrane region" description="Helical" evidence="5">
    <location>
        <begin position="261"/>
        <end position="280"/>
    </location>
</feature>
<feature type="transmembrane region" description="Helical" evidence="5">
    <location>
        <begin position="234"/>
        <end position="255"/>
    </location>
</feature>
<protein>
    <recommendedName>
        <fullName evidence="9">Protein lifeguard 1</fullName>
    </recommendedName>
</protein>
<feature type="transmembrane region" description="Helical" evidence="5">
    <location>
        <begin position="177"/>
        <end position="196"/>
    </location>
</feature>
<feature type="transmembrane region" description="Helical" evidence="5">
    <location>
        <begin position="145"/>
        <end position="165"/>
    </location>
</feature>
<comment type="similarity">
    <text evidence="5">Belongs to the BI1 family.</text>
</comment>
<dbReference type="InterPro" id="IPR006214">
    <property type="entry name" value="Bax_inhibitor_1-related"/>
</dbReference>
<sequence>MPQQEEAWSSSTADNFYPAQTQYTYAYSNPAMPPSNNQHPQAGGVGYDQHYNSGPPAPPPSAPAYSYDPQQGLGAAPSAPPAADDVEAGKAVYLASIAFSEASVRAAFIRKVFGLVTLMLIIVVAECAVAVFVEPVNTWMKTDTSLYVMGGACVVFLVLYFTIICGGNLRKKFPANIVIAFIMAAALGFLVAQLCAFFTVDSIILCVALLVVSVGTIALFSCQTRFDMRNCAGVAILLTMYLFWIGIFSFGYIYWWVGAYWLNMVWSVLACTIFMIYLAIDIQMIMGGRRHSISPEEYVYAAVQIFIDVVYIFMYLLQIFGVVKS</sequence>
<dbReference type="PANTHER" id="PTHR23291">
    <property type="entry name" value="BAX INHIBITOR-RELATED"/>
    <property type="match status" value="1"/>
</dbReference>
<gene>
    <name evidence="7" type="primary">WBGene00099106</name>
</gene>
<keyword evidence="2 5" id="KW-0812">Transmembrane</keyword>
<evidence type="ECO:0000313" key="8">
    <source>
        <dbReference type="Proteomes" id="UP000005239"/>
    </source>
</evidence>
<evidence type="ECO:0000256" key="3">
    <source>
        <dbReference type="ARBA" id="ARBA00022989"/>
    </source>
</evidence>
<dbReference type="GO" id="GO:0043524">
    <property type="term" value="P:negative regulation of neuron apoptotic process"/>
    <property type="evidence" value="ECO:0000318"/>
    <property type="project" value="GO_Central"/>
</dbReference>
<comment type="subcellular location">
    <subcellularLocation>
        <location evidence="1">Membrane</location>
        <topology evidence="1">Multi-pass membrane protein</topology>
    </subcellularLocation>
</comment>
<dbReference type="GO" id="GO:0097190">
    <property type="term" value="P:apoptotic signaling pathway"/>
    <property type="evidence" value="ECO:0000318"/>
    <property type="project" value="GO_Central"/>
</dbReference>
<keyword evidence="4 5" id="KW-0472">Membrane</keyword>
<dbReference type="PANTHER" id="PTHR23291:SF127">
    <property type="entry name" value="PROTEIN LIFEGUARD 1-LIKE"/>
    <property type="match status" value="1"/>
</dbReference>
<evidence type="ECO:0000256" key="4">
    <source>
        <dbReference type="ARBA" id="ARBA00023136"/>
    </source>
</evidence>
<evidence type="ECO:0000256" key="2">
    <source>
        <dbReference type="ARBA" id="ARBA00022692"/>
    </source>
</evidence>
<keyword evidence="8" id="KW-1185">Reference proteome</keyword>
<dbReference type="EnsemblMetazoa" id="PPA09552.1">
    <property type="protein sequence ID" value="PPA09552.1"/>
    <property type="gene ID" value="WBGene00099106"/>
</dbReference>
<feature type="transmembrane region" description="Helical" evidence="5">
    <location>
        <begin position="301"/>
        <end position="323"/>
    </location>
</feature>
<dbReference type="GO" id="GO:0005783">
    <property type="term" value="C:endoplasmic reticulum"/>
    <property type="evidence" value="ECO:0000318"/>
    <property type="project" value="GO_Central"/>
</dbReference>
<evidence type="ECO:0000313" key="7">
    <source>
        <dbReference type="EnsemblMetazoa" id="PPA09552.1"/>
    </source>
</evidence>
<dbReference type="Proteomes" id="UP000005239">
    <property type="component" value="Unassembled WGS sequence"/>
</dbReference>
<feature type="transmembrane region" description="Helical" evidence="5">
    <location>
        <begin position="202"/>
        <end position="222"/>
    </location>
</feature>
<reference evidence="8" key="1">
    <citation type="journal article" date="2008" name="Nat. Genet.">
        <title>The Pristionchus pacificus genome provides a unique perspective on nematode lifestyle and parasitism.</title>
        <authorList>
            <person name="Dieterich C."/>
            <person name="Clifton S.W."/>
            <person name="Schuster L.N."/>
            <person name="Chinwalla A."/>
            <person name="Delehaunty K."/>
            <person name="Dinkelacker I."/>
            <person name="Fulton L."/>
            <person name="Fulton R."/>
            <person name="Godfrey J."/>
            <person name="Minx P."/>
            <person name="Mitreva M."/>
            <person name="Roeseler W."/>
            <person name="Tian H."/>
            <person name="Witte H."/>
            <person name="Yang S.P."/>
            <person name="Wilson R.K."/>
            <person name="Sommer R.J."/>
        </authorList>
    </citation>
    <scope>NUCLEOTIDE SEQUENCE [LARGE SCALE GENOMIC DNA]</scope>
    <source>
        <strain evidence="8">PS312</strain>
    </source>
</reference>
<evidence type="ECO:0008006" key="9">
    <source>
        <dbReference type="Google" id="ProtNLM"/>
    </source>
</evidence>
<evidence type="ECO:0000256" key="5">
    <source>
        <dbReference type="RuleBase" id="RU004379"/>
    </source>
</evidence>
<dbReference type="GO" id="GO:0016020">
    <property type="term" value="C:membrane"/>
    <property type="evidence" value="ECO:0000318"/>
    <property type="project" value="GO_Central"/>
</dbReference>
<dbReference type="GO" id="GO:1902042">
    <property type="term" value="P:negative regulation of extrinsic apoptotic signaling pathway via death domain receptors"/>
    <property type="evidence" value="ECO:0000318"/>
    <property type="project" value="GO_Central"/>
</dbReference>
<name>A0A8R1Y910_PRIPA</name>
<dbReference type="AlphaFoldDB" id="A0A8R1Y910"/>
<dbReference type="GO" id="GO:0005794">
    <property type="term" value="C:Golgi apparatus"/>
    <property type="evidence" value="ECO:0000318"/>
    <property type="project" value="GO_Central"/>
</dbReference>
<reference evidence="7" key="2">
    <citation type="submission" date="2022-06" db="UniProtKB">
        <authorList>
            <consortium name="EnsemblMetazoa"/>
        </authorList>
    </citation>
    <scope>IDENTIFICATION</scope>
    <source>
        <strain evidence="7">PS312</strain>
    </source>
</reference>
<dbReference type="Pfam" id="PF01027">
    <property type="entry name" value="Bax1-I"/>
    <property type="match status" value="1"/>
</dbReference>
<organism evidence="7 8">
    <name type="scientific">Pristionchus pacificus</name>
    <name type="common">Parasitic nematode worm</name>
    <dbReference type="NCBI Taxonomy" id="54126"/>
    <lineage>
        <taxon>Eukaryota</taxon>
        <taxon>Metazoa</taxon>
        <taxon>Ecdysozoa</taxon>
        <taxon>Nematoda</taxon>
        <taxon>Chromadorea</taxon>
        <taxon>Rhabditida</taxon>
        <taxon>Rhabditina</taxon>
        <taxon>Diplogasteromorpha</taxon>
        <taxon>Diplogasteroidea</taxon>
        <taxon>Neodiplogasteridae</taxon>
        <taxon>Pristionchus</taxon>
    </lineage>
</organism>